<keyword evidence="2" id="KW-0677">Repeat</keyword>
<sequence>MSREIHNALYSESQSEPRAPGSPAYPQIQVPEATTYPSPVIVVGPAPGFPTSPASPVPHSPYQPSRSPQFNDAQVVYSGILVPNPEAPPAPSGTMKVPGYFPENDYALLKSAKKGKFGVEKWDEEILLRTLVDLNAHQIDAVSDYCSAMTGKTLAQFLPEKTRINSCGVIHALALGPLGYDVELARESTRGIGTDEDCLIELLCGHSNEDIEILKRAYTKRYSLSLEKEVKGDTSGEARSFFEIVLKGQRAIPQPIDYEAVERDVDEMHAHGLGRNTVVFCQVFINRTDAHIAAVIDRYGQKHTSLSKAIKACKTFNPDVKNALVYILQGVKTKRNKQGPLGAWRDAKFLERAVAAKRNKSQTLVYRIVRASWDPVRLQAIKEAYAQRYGKTLEERLVEDKSISGTYQTILLELIKKA</sequence>
<evidence type="ECO:0000256" key="4">
    <source>
        <dbReference type="SAM" id="MobiDB-lite"/>
    </source>
</evidence>
<protein>
    <submittedName>
        <fullName evidence="5">Annexin</fullName>
    </submittedName>
</protein>
<dbReference type="SMART" id="SM00335">
    <property type="entry name" value="ANX"/>
    <property type="match status" value="2"/>
</dbReference>
<dbReference type="GO" id="GO:0005634">
    <property type="term" value="C:nucleus"/>
    <property type="evidence" value="ECO:0007669"/>
    <property type="project" value="TreeGrafter"/>
</dbReference>
<feature type="region of interest" description="Disordered" evidence="4">
    <location>
        <begin position="1"/>
        <end position="30"/>
    </location>
</feature>
<dbReference type="GO" id="GO:0005544">
    <property type="term" value="F:calcium-dependent phospholipid binding"/>
    <property type="evidence" value="ECO:0007669"/>
    <property type="project" value="InterPro"/>
</dbReference>
<comment type="caution">
    <text evidence="5">The sequence shown here is derived from an EMBL/GenBank/DDBJ whole genome shotgun (WGS) entry which is preliminary data.</text>
</comment>
<evidence type="ECO:0000313" key="6">
    <source>
        <dbReference type="Proteomes" id="UP000807342"/>
    </source>
</evidence>
<dbReference type="GO" id="GO:0005737">
    <property type="term" value="C:cytoplasm"/>
    <property type="evidence" value="ECO:0007669"/>
    <property type="project" value="TreeGrafter"/>
</dbReference>
<dbReference type="InterPro" id="IPR001464">
    <property type="entry name" value="Annexin"/>
</dbReference>
<evidence type="ECO:0000256" key="3">
    <source>
        <dbReference type="ARBA" id="ARBA00023216"/>
    </source>
</evidence>
<dbReference type="PANTHER" id="PTHR10502:SF102">
    <property type="entry name" value="ANNEXIN B11"/>
    <property type="match status" value="1"/>
</dbReference>
<evidence type="ECO:0000313" key="5">
    <source>
        <dbReference type="EMBL" id="KAF9447844.1"/>
    </source>
</evidence>
<dbReference type="OrthoDB" id="37886at2759"/>
<organism evidence="5 6">
    <name type="scientific">Macrolepiota fuliginosa MF-IS2</name>
    <dbReference type="NCBI Taxonomy" id="1400762"/>
    <lineage>
        <taxon>Eukaryota</taxon>
        <taxon>Fungi</taxon>
        <taxon>Dikarya</taxon>
        <taxon>Basidiomycota</taxon>
        <taxon>Agaricomycotina</taxon>
        <taxon>Agaricomycetes</taxon>
        <taxon>Agaricomycetidae</taxon>
        <taxon>Agaricales</taxon>
        <taxon>Agaricineae</taxon>
        <taxon>Agaricaceae</taxon>
        <taxon>Macrolepiota</taxon>
    </lineage>
</organism>
<dbReference type="GO" id="GO:0012506">
    <property type="term" value="C:vesicle membrane"/>
    <property type="evidence" value="ECO:0007669"/>
    <property type="project" value="TreeGrafter"/>
</dbReference>
<dbReference type="EMBL" id="MU151183">
    <property type="protein sequence ID" value="KAF9447844.1"/>
    <property type="molecule type" value="Genomic_DNA"/>
</dbReference>
<reference evidence="5" key="1">
    <citation type="submission" date="2020-11" db="EMBL/GenBank/DDBJ databases">
        <authorList>
            <consortium name="DOE Joint Genome Institute"/>
            <person name="Ahrendt S."/>
            <person name="Riley R."/>
            <person name="Andreopoulos W."/>
            <person name="Labutti K."/>
            <person name="Pangilinan J."/>
            <person name="Ruiz-Duenas F.J."/>
            <person name="Barrasa J.M."/>
            <person name="Sanchez-Garcia M."/>
            <person name="Camarero S."/>
            <person name="Miyauchi S."/>
            <person name="Serrano A."/>
            <person name="Linde D."/>
            <person name="Babiker R."/>
            <person name="Drula E."/>
            <person name="Ayuso-Fernandez I."/>
            <person name="Pacheco R."/>
            <person name="Padilla G."/>
            <person name="Ferreira P."/>
            <person name="Barriuso J."/>
            <person name="Kellner H."/>
            <person name="Castanera R."/>
            <person name="Alfaro M."/>
            <person name="Ramirez L."/>
            <person name="Pisabarro A.G."/>
            <person name="Kuo A."/>
            <person name="Tritt A."/>
            <person name="Lipzen A."/>
            <person name="He G."/>
            <person name="Yan M."/>
            <person name="Ng V."/>
            <person name="Cullen D."/>
            <person name="Martin F."/>
            <person name="Rosso M.-N."/>
            <person name="Henrissat B."/>
            <person name="Hibbett D."/>
            <person name="Martinez A.T."/>
            <person name="Grigoriev I.V."/>
        </authorList>
    </citation>
    <scope>NUCLEOTIDE SEQUENCE</scope>
    <source>
        <strain evidence="5">MF-IS2</strain>
    </source>
</reference>
<dbReference type="AlphaFoldDB" id="A0A9P5XB83"/>
<evidence type="ECO:0000256" key="2">
    <source>
        <dbReference type="ARBA" id="ARBA00022737"/>
    </source>
</evidence>
<dbReference type="Pfam" id="PF00191">
    <property type="entry name" value="Annexin"/>
    <property type="match status" value="1"/>
</dbReference>
<dbReference type="PROSITE" id="PS51897">
    <property type="entry name" value="ANNEXIN_2"/>
    <property type="match status" value="1"/>
</dbReference>
<dbReference type="InterPro" id="IPR037104">
    <property type="entry name" value="Annexin_sf"/>
</dbReference>
<dbReference type="GO" id="GO:0001786">
    <property type="term" value="F:phosphatidylserine binding"/>
    <property type="evidence" value="ECO:0007669"/>
    <property type="project" value="TreeGrafter"/>
</dbReference>
<dbReference type="Proteomes" id="UP000807342">
    <property type="component" value="Unassembled WGS sequence"/>
</dbReference>
<dbReference type="GO" id="GO:0005509">
    <property type="term" value="F:calcium ion binding"/>
    <property type="evidence" value="ECO:0007669"/>
    <property type="project" value="InterPro"/>
</dbReference>
<dbReference type="GO" id="GO:0005886">
    <property type="term" value="C:plasma membrane"/>
    <property type="evidence" value="ECO:0007669"/>
    <property type="project" value="TreeGrafter"/>
</dbReference>
<evidence type="ECO:0000256" key="1">
    <source>
        <dbReference type="ARBA" id="ARBA00007831"/>
    </source>
</evidence>
<keyword evidence="6" id="KW-1185">Reference proteome</keyword>
<name>A0A9P5XB83_9AGAR</name>
<dbReference type="Gene3D" id="1.10.220.10">
    <property type="entry name" value="Annexin"/>
    <property type="match status" value="3"/>
</dbReference>
<dbReference type="PRINTS" id="PR00196">
    <property type="entry name" value="ANNEXIN"/>
</dbReference>
<gene>
    <name evidence="5" type="ORF">P691DRAFT_670617</name>
</gene>
<proteinExistence type="inferred from homology"/>
<comment type="similarity">
    <text evidence="1">Belongs to the annexin family.</text>
</comment>
<dbReference type="InterPro" id="IPR018502">
    <property type="entry name" value="Annexin_repeat"/>
</dbReference>
<dbReference type="PANTHER" id="PTHR10502">
    <property type="entry name" value="ANNEXIN"/>
    <property type="match status" value="1"/>
</dbReference>
<keyword evidence="3" id="KW-0041">Annexin</keyword>
<dbReference type="SUPFAM" id="SSF47874">
    <property type="entry name" value="Annexin"/>
    <property type="match status" value="1"/>
</dbReference>
<accession>A0A9P5XB83</accession>